<dbReference type="Proteomes" id="UP000479710">
    <property type="component" value="Unassembled WGS sequence"/>
</dbReference>
<protein>
    <submittedName>
        <fullName evidence="2">Uncharacterized protein</fullName>
    </submittedName>
</protein>
<organism evidence="2 3">
    <name type="scientific">Oryza meyeriana var. granulata</name>
    <dbReference type="NCBI Taxonomy" id="110450"/>
    <lineage>
        <taxon>Eukaryota</taxon>
        <taxon>Viridiplantae</taxon>
        <taxon>Streptophyta</taxon>
        <taxon>Embryophyta</taxon>
        <taxon>Tracheophyta</taxon>
        <taxon>Spermatophyta</taxon>
        <taxon>Magnoliopsida</taxon>
        <taxon>Liliopsida</taxon>
        <taxon>Poales</taxon>
        <taxon>Poaceae</taxon>
        <taxon>BOP clade</taxon>
        <taxon>Oryzoideae</taxon>
        <taxon>Oryzeae</taxon>
        <taxon>Oryzinae</taxon>
        <taxon>Oryza</taxon>
        <taxon>Oryza meyeriana</taxon>
    </lineage>
</organism>
<dbReference type="AlphaFoldDB" id="A0A6G1EWV8"/>
<evidence type="ECO:0000313" key="3">
    <source>
        <dbReference type="Proteomes" id="UP000479710"/>
    </source>
</evidence>
<comment type="caution">
    <text evidence="2">The sequence shown here is derived from an EMBL/GenBank/DDBJ whole genome shotgun (WGS) entry which is preliminary data.</text>
</comment>
<dbReference type="EMBL" id="SPHZ02000002">
    <property type="protein sequence ID" value="KAF0929091.1"/>
    <property type="molecule type" value="Genomic_DNA"/>
</dbReference>
<accession>A0A6G1EWV8</accession>
<sequence length="121" mass="13347">MALARKGSAAPATSRNGSYNGRWERATRLGARVRAVDERDDGFILFLGLMRATSTDFADLEGNRRLPSRRCIVTGRLRKAVLAACDLYRSSALDSSADCRRCLFSLLSARCSCHRCAAWAM</sequence>
<name>A0A6G1EWV8_9ORYZ</name>
<evidence type="ECO:0000313" key="2">
    <source>
        <dbReference type="EMBL" id="KAF0929091.1"/>
    </source>
</evidence>
<keyword evidence="3" id="KW-1185">Reference proteome</keyword>
<feature type="region of interest" description="Disordered" evidence="1">
    <location>
        <begin position="1"/>
        <end position="20"/>
    </location>
</feature>
<reference evidence="2 3" key="1">
    <citation type="submission" date="2019-11" db="EMBL/GenBank/DDBJ databases">
        <title>Whole genome sequence of Oryza granulata.</title>
        <authorList>
            <person name="Li W."/>
        </authorList>
    </citation>
    <scope>NUCLEOTIDE SEQUENCE [LARGE SCALE GENOMIC DNA]</scope>
    <source>
        <strain evidence="3">cv. Menghai</strain>
        <tissue evidence="2">Leaf</tissue>
    </source>
</reference>
<proteinExistence type="predicted"/>
<evidence type="ECO:0000256" key="1">
    <source>
        <dbReference type="SAM" id="MobiDB-lite"/>
    </source>
</evidence>
<gene>
    <name evidence="2" type="ORF">E2562_015201</name>
</gene>